<organism evidence="2 3">
    <name type="scientific">Lithohypha guttulata</name>
    <dbReference type="NCBI Taxonomy" id="1690604"/>
    <lineage>
        <taxon>Eukaryota</taxon>
        <taxon>Fungi</taxon>
        <taxon>Dikarya</taxon>
        <taxon>Ascomycota</taxon>
        <taxon>Pezizomycotina</taxon>
        <taxon>Eurotiomycetes</taxon>
        <taxon>Chaetothyriomycetidae</taxon>
        <taxon>Chaetothyriales</taxon>
        <taxon>Trichomeriaceae</taxon>
        <taxon>Lithohypha</taxon>
    </lineage>
</organism>
<reference evidence="2 3" key="1">
    <citation type="submission" date="2023-08" db="EMBL/GenBank/DDBJ databases">
        <title>Black Yeasts Isolated from many extreme environments.</title>
        <authorList>
            <person name="Coleine C."/>
            <person name="Stajich J.E."/>
            <person name="Selbmann L."/>
        </authorList>
    </citation>
    <scope>NUCLEOTIDE SEQUENCE [LARGE SCALE GENOMIC DNA]</scope>
    <source>
        <strain evidence="2 3">CCFEE 5885</strain>
    </source>
</reference>
<name>A0ABR0JYV2_9EURO</name>
<dbReference type="InterPro" id="IPR015942">
    <property type="entry name" value="Asp/Glu/hydantoin_racemase"/>
</dbReference>
<dbReference type="EMBL" id="JAVRRG010000201">
    <property type="protein sequence ID" value="KAK5077761.1"/>
    <property type="molecule type" value="Genomic_DNA"/>
</dbReference>
<dbReference type="Proteomes" id="UP001345013">
    <property type="component" value="Unassembled WGS sequence"/>
</dbReference>
<dbReference type="PANTHER" id="PTHR28047">
    <property type="entry name" value="PROTEIN DCG1"/>
    <property type="match status" value="1"/>
</dbReference>
<gene>
    <name evidence="2" type="primary">DCG1</name>
    <name evidence="2" type="ORF">LTR24_009357</name>
</gene>
<dbReference type="Pfam" id="PF01177">
    <property type="entry name" value="Asp_Glu_race"/>
    <property type="match status" value="1"/>
</dbReference>
<sequence length="266" mass="27999">MAAPSEVPVRALIINPNTSQHMTDALTPVIDALGFENVSFVDGIIVKLLVVDIVHDDAAESAKACLPALVPMLPMHDVFLVACYSQHPLVRQLKKECDALQREATKGAGGAGARKYVTGIFEASVLSSLALTGSQPDEGFGIVSTGKIWETALRDAVHELFGVSDSRRFVGCRTTGLNASELHDLLPEKVRGKMMEATKDLLRDGKKAGSDVQAICLGCAGMVGLEEAVREACVEELGEDASKSVSIVDGVKAGVGALITLARGGF</sequence>
<comment type="similarity">
    <text evidence="1">Belongs to the HyuE racemase family.</text>
</comment>
<comment type="caution">
    <text evidence="2">The sequence shown here is derived from an EMBL/GenBank/DDBJ whole genome shotgun (WGS) entry which is preliminary data.</text>
</comment>
<accession>A0ABR0JYV2</accession>
<protein>
    <submittedName>
        <fullName evidence="2">Protein dcg1</fullName>
    </submittedName>
</protein>
<dbReference type="PANTHER" id="PTHR28047:SF5">
    <property type="entry name" value="PROTEIN DCG1"/>
    <property type="match status" value="1"/>
</dbReference>
<evidence type="ECO:0000313" key="2">
    <source>
        <dbReference type="EMBL" id="KAK5077761.1"/>
    </source>
</evidence>
<evidence type="ECO:0000313" key="3">
    <source>
        <dbReference type="Proteomes" id="UP001345013"/>
    </source>
</evidence>
<dbReference type="Gene3D" id="3.40.50.12500">
    <property type="match status" value="1"/>
</dbReference>
<dbReference type="InterPro" id="IPR053714">
    <property type="entry name" value="Iso_Racemase_Enz_sf"/>
</dbReference>
<evidence type="ECO:0000256" key="1">
    <source>
        <dbReference type="ARBA" id="ARBA00038414"/>
    </source>
</evidence>
<keyword evidence="3" id="KW-1185">Reference proteome</keyword>
<dbReference type="InterPro" id="IPR052186">
    <property type="entry name" value="Hydantoin_racemase-like"/>
</dbReference>
<proteinExistence type="inferred from homology"/>